<dbReference type="NCBIfam" id="NF003417">
    <property type="entry name" value="PRK04813.1"/>
    <property type="match status" value="5"/>
</dbReference>
<accession>A0A0U2P8L6</accession>
<dbReference type="InterPro" id="IPR020845">
    <property type="entry name" value="AMP-binding_CS"/>
</dbReference>
<dbReference type="Gene3D" id="3.40.50.12780">
    <property type="entry name" value="N-terminal domain of ligase-like"/>
    <property type="match status" value="3"/>
</dbReference>
<dbReference type="Pfam" id="PF13193">
    <property type="entry name" value="AMP-binding_C"/>
    <property type="match status" value="5"/>
</dbReference>
<sequence length="6471" mass="717510">MSQQRRTRRNRAISSLSTEDQQRLKARINQAQSDAGQLQVELAAGEQVSLTPAQKILWYAWKLDPQDVSYNLAGALHFKGELQTEQVKQAFETLLSKHSGLRIQFVEEQDQVWQRDGGYQSLDVHEIELDHYTDKARIRTFVEQPFALCNEPLLRIAIARCEARTSLIVTLHHIIADGTSMQQLLDEFITLYAGKDALPAQAGYLEFAKWDNEQDHQPLYDTQLAVWQQQLSEYEETLRLPAQNQHRHDLNYQVATETQQLPAALWQRIGALATEYQITPYLVLLTAWQALLARLSDSQNIRVGVPIANRHRSETQNIVGFFVNTQVMPLQLEDTDSFAQLLEKNTATSRLAQNNQDLPFEQLVNVLKPARQSGVHPIFQVMFNYLRRDKRNLSQLESVSLLDTEMYRFGMPFDLQLDVIEDLSEGTSLNLIYANELYDAEFAQACLAQLQLMLDACLSDPSVEVSNLPLLGASQVSDLITIGTGDAVFDYSQPITTLISQQSAKTPDAIAIRFATHSLSYLELEQRTNQLAHYLNAQGIGAEDKVALVFERSIEMVVSILGVVKAGAAYVPLEPSLPADRIAYIASSSGLSLFLGDHSLARLDSLADLAPRVELSALALEQYPLNLPTHDIPGTQLAYVIYTSGSTGKPKGVGNQHSAIYNRIAWQQSAYPIGVDDKVLQKTPFGFDVSVWEFFWPLMYGAELIVAQPGAHKDSTQLIDTINHFGVTTLHFVPSMLQAFLGHEAVSTATSIRQILCSGEALPSEVQAQAISKLPGIKVYNLYGPTEAAVDVSHFTCHGNANLPVPIGAPIAGIRLYVLDRALNLCPQGIAGELYIAGAGLARGYVSRPDLSAERFVADPIAADGSRMYRSGDLVSWNAQGQLDYLGRIDHQVKIRGFRIELGEIEAALYASSGVREAVVVADDSGAATRLVAYVSAAAEQTLEGEQLKSLLAEALPEYMIPAVIMVLDTLPLNSNGKIDRKALPKVTSTPSVPFEAPQGEREEALASVWQQVLGKQQVGRLDNFFELGGDSILSLQIVTGLREHGYVVTPKQIFELHSIARLAPQLSELEQAEAIAQHVEGDVTLLPIQQQFLATKLENKDHYNQALLLALDTPLDETLLQRAWSKLIEHHDALRLCFVKRASQQWQQQYVPFDAERAADSYWSRHIDGNQITALAEEAQRSLNIAEAEVARMVHMTLEDGSARVLLVIHHLAVDGVSWRILLDDLARTYGQLQQQVEPSLASKSHSYQYWAQQLSGYAQAHSDELHYWQQQQAPQLALPELNHEGSRKLVHSASVKVTLDTQQTQALLHEAGKSYRTQVNELLLSALSEALYQWSGQAECLINLEGHGREPWDLRTDLSRTVGWFTSLYPVQLTRKDTLSETLKYNKEQLRTVPNKGIGYGALKYYGDAQTQASLANQPVGQIEFNYLGQLDNALAHSDAPWRLASEDSGAAFSPDYEPHSEISINGQVSEGSLQLVISYGAQRLNETVMGAFAQHLEAALVAVITHCTDSVGCLTPSDVPLAKLSQHQLDTLSVNSAHLQDIYPLSPMQQGMLFHSLYEQGEAYVNQTSLDIHGLDTERFEAAWQTVIDRHDVLRSGFLSLDPQPLQFVVKTLTPQWQALDWQHLSADEQQLKLLELAQQQRSEGFELDGQPGLQRFVLIQLAPKRHAFIWTIHHILTDGWSCSALMGEVLRLYEGHTLPPVDAQYGDYIGYLAQQDQAANLAYWQAQTDLLLEPCYLSSAFTTPQEGSYSAFDLLLTEQEDTALNKFVKSQHLTPNTLMQGGWALLLSRHLGREAVCFGATTSGRPSDLAGAERIQGMFINTMPVMVEVRPEASLSDWLQSLQSANLAGREHEFTPLYDIQKQAAHLAMDKHGLFDTLLVFENYPLADALEARSDQQTEFKVGEAREETNFPLTVSFIQEETLRLHFSYQGSELAGADVQALAEQFRHLLQNIIDAPENRLSELTLVSESQQRALQKLGFGESITPLHTGTIEPIYIPNGKPPQLAATQYHDVVSTLNQFAELTPDAEVLTCDGHSYTFKELYEKSNQLAFYLREQGVGPEQRVGVALQRGIDLPLAFLAVLKAGAVYVPMDLSYPQERLAYMINDSQMAHILVSDDSLDDIAGEAALHCMADIDLAQQWQQPQVYPAQGAYVIYTSGSTGNPKGVLVSRGSIAAHCRGIGRRYELTTADREMIFMSFCFDGAHERWLSAVTHGGTVVIRPERQWDLQETYQNLHQQRVTTVVFPPVFLRELSAYVEQVGNPPPVRVYCFGGDAMPQASFELAQRVLKPSFFINGYGPTETVVTPLTWKAMPGSSFNAVYAPIGEVLGQRQAWILDGQLNLVLPGQIGELYMAEEIGLARGYLNRPDLTAERFVANPFANDGSRLYRTGDLVRWNDQGLMDYLGRTDHQVKIRGFRIELGEIETLLRKQAEVRQAVVVADDTPAGKRLVAYVSGHDGALPDEVMLKATLAANLPDYMVPAVIMSLPDLPVNSNGKIDRKALPKAELQSEVNYVAPEGEVEQTIAAIWQEVLGVEQVGRLDNFFALGGDSISSLRVIAQAKHKEIALDIQTLFGAETLQVLVANLKGASETIEIQRQVHEYRGLSYAQERQWFLWKLDPQSIAYHLPSSLHLSGKLDRSALQSAFDYLVDKHAALRTVFVEDQQGTVSTETRDTSACPINYLELGATQAQRDAFKQGLITTPFDLTQGPLVRVGVICDAPEQHELVVVMHHIVSDGWSLKLIVADFVRGYEAALSSEVLHVEADSLRYSDFAQWQRDLLAGGAEQQQLAYWQAQLGDEHPTLALPADLDGGQNSLQSATLNLELSKEQTSAMQAFASAQGVTLFCLLMSAWQILLHKYSGQREIRVGMPVANRHHSGTQDMVGFFVNTQVINSHIQGSDSLATVLHGIMQTLRGAQANQDLPFEKLLDALDLERNLAESPLFQVLYNHQRVEENALSEFGGLRAREGLADTQVAQFDLVLNSLEREDGSLTLSLDYVSDKFSAQRIEALLSGLTAVLSAMQGDLTQSVGNLNVLSESEQQRLIHQHTPYLAKAEQSVDIVAQLSLQATRTPDAVAISLAGQTLSYAELEARSQQFANYLLEQGVRREDKVAVVFSRALDTVVSFLGILKSGACYVPVDTALPAARVTTITAQCQWVVTVQSDYKGEASTQISYSQELCANYSADVCTHTIHPQQLAYVIYTSGSTGTPKGVAVSHQALQAHCNAVQSLYQYQAQDRCAISVSFGFDASIEQLWGPLLVGACVVLDEYKLLSQHELEQFASEQQLSVMGFTPAYLQQFDTLPAALRLCIVGGEAWSAQHCASLLAMSPQTRFINAYGPSETVITPLAWTQQQGATLSSSYVPIGEPIGKRAIYILDESLQQLPYGITGELYISGSAMARGYLAQSGLTAERFVANPFANDGSRLYRTGDLVRWDQHGQLEYVGRCDHQLKIRGYRVEAGEIEAKLHALPGVEHAVVVADQSTGSTRLVAYASGAVQTELDSQQLRDSLAAQLPDYMVPSLIIILSEMPLTHNGKVDRKALPAPEAEAEKVYQAPQGTQEILLASIWQQLLRLDQVGREDNFFALGGDSILSLQIIAKLRQAGYVLSAKQIFEQQTVANLALLMAPLSEDAIPQQDVSGTVSLLPIQQAFFERDMANRMHWNQAVMLHMVEPLASESLTQLISALLARHDALRLRYHQDEKGNWQQAYATFDSNMVAQSIWYRNTCSTQITALAEEAQQSLDLTNGPLLRAVHMTVEDGSARLLLVVHHLAVDGVSWRILLEDLTRLWQQPDAELGIKSHSYQFWAQQIQQYPSQHESEYDYWQSTAEVNSTLPGLNDTGSRYYSDSEVAQVTLSAAQTESLLTRAGRAYRTQVNDLLLSALSDALYRWTGQASHKINLEGHGREAWTDTVDLSRTVGWFTSLFPVVLTRHEQLEQTIKFNKEQLRDIPNKGIGYGAFRYYGNDIQRAALSEQDVAAIEFNYLGQLDNSTQDTSNWRPANESTGSALDPQFAMDSELTITGQVIAGQLQLSIRYGKERLTSENVATLTGHLEQALSELIVHCEHAQPGFTPSDLPLTGLSQTQIDALSLPLEQVSTIYPLSPMQEGMLFHSLFEQSEAYISQSCFMITRLDSARFKDAWMQVVQRHDALRTGFITQDGLSLQYVNRDAVLDWQELDWQSLTADEQQTHLRELAQSESRRGFDLTTEPGLNRVILITLAEQQHVLIWTMHHILTDGWSRSAMMGEVLTAYEGQPLAPVRGQYGDYIAYLAEQDEAQNLAFWQQQLTDLEEPSYLSGAFTQPQEGQFGGLDVLLSEHDYAQLTAFCQQHRITQNTLVQGAWALLLSRYLDRDTVCFGATTAGRPNDLPGHEAIQGMFINTVPMVASVDPAQTLTEWLQAQQSAALAVREHEFTPLYEIQKIAAQSLELSRDGLFDTLLVFENYPIDQALMQEEERQTHFEILEDRDETNFPLTVLFIQEETLRLRFNYQGSVLAEADVRALATQFKELIMAMTDNNQVLLASLLPLQDEQQLSNLIEMGTGEAAHEYQCPITTLISEQSARTSDAVALRFGQQSMTYGELESASNQLAHYLNARGIGAEDKVALVFERSLEMVISILAVVKAGAAYVPLEPSLPLDRIAYIAETSGLSLFIGDDSLNRLENLAQLAERVLYSSVPLDDYPQHLPQHEIAPTQLAYVIYTSGSTGKPKGVGNQHRAIYNRIAWQQSAYPIGCDDKVLQKTPFGFDVSVWEFFWPLMYGAELVIAQPGSHKDSSQLLETINSFGVTTLHFVPSMLQAFISHDMVHTATSIRRILCSGEALPSEVQAQALSKLPQVKLYNLYGPTEAAVDVSHFTCHGDPTLSIPIGAPIAGIRLYVLDRALNLCPPGVAGELYIAGVGLARGYVNRADLSAERFVADPFMSDGSRMYRSGDLVCWNSEGQLEYLGRTDHQVKIRGFRIELGEIEAALYAIEGVREAVVVADDGQAGKRLVAYVSGHDGETLESANLQAELAAALPDYMVPAVIIVLAELPVNSNGKIDRKALPKVAQQSLVSYEAPQGEVEQTMAAIWQALLGVERVGRLDNFFVLGGDSISSMKLISQTQSRGMALSLADIFAAPELHNLAQRIGSMQSRIPELVRSAPEHAYQGLSYAQARQWFLWKLAPQSDAYHIAGGLNLNGVLNWEALQQAFDFVLRKHSVLRTRFVEHADGKVSQYVDDRCECEIVHSTANNAQEQLAFKAQLVNTPFDLTCEPLLRVGVIAHHESQHELVVVMHHIVSDGWSMKLIVRDFVAAYQGALTGDILHIDDTQPEYRDYALWQRDWLAGGEEQRQLAYWQTLLGDEHPHLSLPTDRTSDLYENNGAAQQVVVEDTLKQALEQFAQDQNSTLFGVLMAAWHVLLHHYSGQSLIRVGMPISNRQHSHSQDIVGFFANTQVLQSKLSGELTLQQVVAQVATRLQEAQANQDLPFEKLVDSLSLERTVGQQPLFQVVMSHQRQDDNELVKLPELTIAPSELPNTKAQFDLVLNTSENYTGELTLRLDYARELFSEQRIATLMAGLQQILNAFVAQPALSLSDLDIMPQDIQQALQKQGFGETITPLHRGVVEPIYLPNGQPPVLGATQYQDVVSTLNQLAEQTPNAEVLTCEGNSYTYKELFEKSNQLAYYLREQGVEPEQRVGVALNRGIDLPLAFLAVLKAGAVYVPMDLSYPEERLAYMIKDSQMQHILVSDNSLNEIAGDAALHHMAAIPLTQQWQQPQVYPAQGAYVIYTSGSTGNPKGVLVSRGSIAAHCRGIGRRYELTAADRELIFMSFCFDGAHERWLSAVTHGGTVVIRPEHQWDLQETYRNLHQQRVTTVVFPPVFLRELSAYVEQVGNPPPVRVYCFGGDAMPQASFELAQRVLKPDFFINGYGPTETVVTPLTWKAMPGSSFDAVYAPIGEVLGQRQAWVLDNQLNRVLPGQIGELYMAEEIGLARGYLNRPDLTAERFVANPFADDGSRLYRTGDLVRWNDLGLMEYLGRTDHQVKIRGFRIELGEIETLLRKQNAVRQAVVVADDTPAGKRLVAYVSGHNDTLPNEADLKTTLAANLPDYMVPAVIMALTDLPVNSNGKIDRKALPKAELQSDASFVAPEGEVEQAMAAIWQEVLGVEQVGRLDNFFALGGDSINGLKVISMWQQSNVLPLAVRQLWQAPDLASLVAEMTQQAELILHPLNDVVPGADNLFCLHEGSGLTVAYRPLAEKLAGKVNCIGVAAARQLAQFSALTDLAQHYAKTLDEAQPEGTIKLLGWSLGGALAALVANALAAIGRTVSHLYLVDSWNPHAETAQTRLDWRAWVLSWIGGYSLDQQSELHHRMVSELEQGLDETVLDPATLAQWLIAHQHTFGALFEQTLNQLPEAELAALLAAGYELQRLARTPQQYTQEASSVAHAWWSNQADLEAMEAYLCELDAEFAVTHLDYDHRQIIAAEEVLASVYESLLSAD</sequence>
<dbReference type="Gene3D" id="3.40.50.980">
    <property type="match status" value="4"/>
</dbReference>
<dbReference type="Pfam" id="PF00975">
    <property type="entry name" value="Thioesterase"/>
    <property type="match status" value="1"/>
</dbReference>
<evidence type="ECO:0000259" key="5">
    <source>
        <dbReference type="PROSITE" id="PS50075"/>
    </source>
</evidence>
<evidence type="ECO:0000256" key="4">
    <source>
        <dbReference type="ARBA" id="ARBA00022553"/>
    </source>
</evidence>
<dbReference type="InterPro" id="IPR010060">
    <property type="entry name" value="NRPS_synth"/>
</dbReference>
<dbReference type="InterPro" id="IPR001242">
    <property type="entry name" value="Condensation_dom"/>
</dbReference>
<dbReference type="Gene3D" id="2.30.38.10">
    <property type="entry name" value="Luciferase, Domain 3"/>
    <property type="match status" value="2"/>
</dbReference>
<dbReference type="SUPFAM" id="SSF47336">
    <property type="entry name" value="ACP-like"/>
    <property type="match status" value="5"/>
</dbReference>
<evidence type="ECO:0000256" key="1">
    <source>
        <dbReference type="ARBA" id="ARBA00001957"/>
    </source>
</evidence>
<dbReference type="KEGG" id="prr:AT705_10880"/>
<dbReference type="CDD" id="cd05930">
    <property type="entry name" value="A_NRPS"/>
    <property type="match status" value="1"/>
</dbReference>
<dbReference type="FunFam" id="1.10.1200.10:FF:000005">
    <property type="entry name" value="Nonribosomal peptide synthetase 1"/>
    <property type="match status" value="3"/>
</dbReference>
<dbReference type="FunFam" id="2.30.38.10:FF:000001">
    <property type="entry name" value="Non-ribosomal peptide synthetase PvdI"/>
    <property type="match status" value="3"/>
</dbReference>
<evidence type="ECO:0000256" key="2">
    <source>
        <dbReference type="ARBA" id="ARBA00006432"/>
    </source>
</evidence>
<dbReference type="Pfam" id="PF00501">
    <property type="entry name" value="AMP-binding"/>
    <property type="match status" value="5"/>
</dbReference>
<comment type="similarity">
    <text evidence="2">Belongs to the ATP-dependent AMP-binding enzyme family.</text>
</comment>
<dbReference type="PROSITE" id="PS00455">
    <property type="entry name" value="AMP_BINDING"/>
    <property type="match status" value="5"/>
</dbReference>
<dbReference type="GO" id="GO:0044550">
    <property type="term" value="P:secondary metabolite biosynthetic process"/>
    <property type="evidence" value="ECO:0007669"/>
    <property type="project" value="UniProtKB-ARBA"/>
</dbReference>
<dbReference type="InterPro" id="IPR023213">
    <property type="entry name" value="CAT-like_dom_sf"/>
</dbReference>
<dbReference type="NCBIfam" id="TIGR01720">
    <property type="entry name" value="NRPS-para261"/>
    <property type="match status" value="2"/>
</dbReference>
<dbReference type="FunFam" id="3.30.300.30:FF:000010">
    <property type="entry name" value="Enterobactin synthetase component F"/>
    <property type="match status" value="5"/>
</dbReference>
<dbReference type="Proteomes" id="UP000069015">
    <property type="component" value="Chromosome 1"/>
</dbReference>
<dbReference type="InterPro" id="IPR006162">
    <property type="entry name" value="Ppantetheine_attach_site"/>
</dbReference>
<evidence type="ECO:0000256" key="3">
    <source>
        <dbReference type="ARBA" id="ARBA00022450"/>
    </source>
</evidence>
<organism evidence="6 7">
    <name type="scientific">Pseudoalteromonas rubra</name>
    <dbReference type="NCBI Taxonomy" id="43658"/>
    <lineage>
        <taxon>Bacteria</taxon>
        <taxon>Pseudomonadati</taxon>
        <taxon>Pseudomonadota</taxon>
        <taxon>Gammaproteobacteria</taxon>
        <taxon>Alteromonadales</taxon>
        <taxon>Pseudoalteromonadaceae</taxon>
        <taxon>Pseudoalteromonas</taxon>
    </lineage>
</organism>
<feature type="domain" description="Carrier" evidence="5">
    <location>
        <begin position="3555"/>
        <end position="3629"/>
    </location>
</feature>
<dbReference type="EMBL" id="CP013611">
    <property type="protein sequence ID" value="ALU43405.1"/>
    <property type="molecule type" value="Genomic_DNA"/>
</dbReference>
<dbReference type="NCBIfam" id="NF004282">
    <property type="entry name" value="PRK05691.1"/>
    <property type="match status" value="8"/>
</dbReference>
<feature type="domain" description="Carrier" evidence="5">
    <location>
        <begin position="2518"/>
        <end position="2592"/>
    </location>
</feature>
<gene>
    <name evidence="6" type="ORF">AT705_10880</name>
</gene>
<dbReference type="Pfam" id="PF00668">
    <property type="entry name" value="Condensation"/>
    <property type="match status" value="7"/>
</dbReference>
<dbReference type="PROSITE" id="PS50075">
    <property type="entry name" value="CARRIER"/>
    <property type="match status" value="5"/>
</dbReference>
<dbReference type="PANTHER" id="PTHR45398:SF1">
    <property type="entry name" value="ENZYME, PUTATIVE (JCVI)-RELATED"/>
    <property type="match status" value="1"/>
</dbReference>
<dbReference type="Gene3D" id="3.30.300.30">
    <property type="match status" value="5"/>
</dbReference>
<dbReference type="GO" id="GO:0043041">
    <property type="term" value="P:amino acid activation for nonribosomal peptide biosynthetic process"/>
    <property type="evidence" value="ECO:0007669"/>
    <property type="project" value="UniProtKB-ARBA"/>
</dbReference>
<dbReference type="FunFam" id="3.40.50.980:FF:000001">
    <property type="entry name" value="Non-ribosomal peptide synthetase"/>
    <property type="match status" value="4"/>
</dbReference>
<dbReference type="Gene3D" id="3.30.559.10">
    <property type="entry name" value="Chloramphenicol acetyltransferase-like domain"/>
    <property type="match status" value="7"/>
</dbReference>
<dbReference type="InterPro" id="IPR025110">
    <property type="entry name" value="AMP-bd_C"/>
</dbReference>
<comment type="cofactor">
    <cofactor evidence="1">
        <name>pantetheine 4'-phosphate</name>
        <dbReference type="ChEBI" id="CHEBI:47942"/>
    </cofactor>
</comment>
<evidence type="ECO:0000313" key="6">
    <source>
        <dbReference type="EMBL" id="ALU43405.1"/>
    </source>
</evidence>
<dbReference type="InterPro" id="IPR000873">
    <property type="entry name" value="AMP-dep_synth/lig_dom"/>
</dbReference>
<dbReference type="InterPro" id="IPR001031">
    <property type="entry name" value="Thioesterase"/>
</dbReference>
<dbReference type="CDD" id="cd19543">
    <property type="entry name" value="DCL_NRPS"/>
    <property type="match status" value="2"/>
</dbReference>
<keyword evidence="3" id="KW-0596">Phosphopantetheine</keyword>
<dbReference type="SUPFAM" id="SSF56801">
    <property type="entry name" value="Acetyl-CoA synthetase-like"/>
    <property type="match status" value="5"/>
</dbReference>
<dbReference type="InterPro" id="IPR029058">
    <property type="entry name" value="AB_hydrolase_fold"/>
</dbReference>
<dbReference type="Gene3D" id="3.30.559.30">
    <property type="entry name" value="Nonribosomal peptide synthetase, condensation domain"/>
    <property type="match status" value="7"/>
</dbReference>
<dbReference type="NCBIfam" id="TIGR01733">
    <property type="entry name" value="AA-adenyl-dom"/>
    <property type="match status" value="5"/>
</dbReference>
<reference evidence="6 7" key="1">
    <citation type="submission" date="2015-12" db="EMBL/GenBank/DDBJ databases">
        <title>Complete genome sequence of Pseudoalteromonas rubra SCSIO 6842, harboring a conjugative plasmid.</title>
        <authorList>
            <person name="Li B."/>
            <person name="Wang X."/>
        </authorList>
    </citation>
    <scope>NUCLEOTIDE SEQUENCE [LARGE SCALE GENOMIC DNA]</scope>
    <source>
        <strain evidence="6 7">SCSIO 6842</strain>
    </source>
</reference>
<proteinExistence type="inferred from homology"/>
<protein>
    <recommendedName>
        <fullName evidence="5">Carrier domain-containing protein</fullName>
    </recommendedName>
</protein>
<keyword evidence="4" id="KW-0597">Phosphoprotein</keyword>
<dbReference type="SUPFAM" id="SSF53474">
    <property type="entry name" value="alpha/beta-Hydrolases"/>
    <property type="match status" value="1"/>
</dbReference>
<dbReference type="SUPFAM" id="SSF52777">
    <property type="entry name" value="CoA-dependent acyltransferases"/>
    <property type="match status" value="14"/>
</dbReference>
<dbReference type="RefSeq" id="WP_058796609.1">
    <property type="nucleotide sequence ID" value="NZ_CP013611.1"/>
</dbReference>
<dbReference type="GO" id="GO:0031177">
    <property type="term" value="F:phosphopantetheine binding"/>
    <property type="evidence" value="ECO:0007669"/>
    <property type="project" value="InterPro"/>
</dbReference>
<dbReference type="InterPro" id="IPR045851">
    <property type="entry name" value="AMP-bd_C_sf"/>
</dbReference>
<dbReference type="InterPro" id="IPR010071">
    <property type="entry name" value="AA_adenyl_dom"/>
</dbReference>
<dbReference type="GO" id="GO:0003824">
    <property type="term" value="F:catalytic activity"/>
    <property type="evidence" value="ECO:0007669"/>
    <property type="project" value="InterPro"/>
</dbReference>
<dbReference type="CDD" id="cd19531">
    <property type="entry name" value="LCL_NRPS-like"/>
    <property type="match status" value="3"/>
</dbReference>
<dbReference type="CDD" id="cd17646">
    <property type="entry name" value="A_NRPS_AB3403-like"/>
    <property type="match status" value="2"/>
</dbReference>
<dbReference type="CDD" id="cd19534">
    <property type="entry name" value="E_NRPS"/>
    <property type="match status" value="2"/>
</dbReference>
<dbReference type="PROSITE" id="PS00012">
    <property type="entry name" value="PHOSPHOPANTETHEINE"/>
    <property type="match status" value="3"/>
</dbReference>
<dbReference type="SMART" id="SM00823">
    <property type="entry name" value="PKS_PP"/>
    <property type="match status" value="3"/>
</dbReference>
<feature type="domain" description="Carrier" evidence="5">
    <location>
        <begin position="997"/>
        <end position="1071"/>
    </location>
</feature>
<dbReference type="PANTHER" id="PTHR45398">
    <property type="match status" value="1"/>
</dbReference>
<evidence type="ECO:0000313" key="7">
    <source>
        <dbReference type="Proteomes" id="UP000069015"/>
    </source>
</evidence>
<dbReference type="InterPro" id="IPR020806">
    <property type="entry name" value="PKS_PP-bd"/>
</dbReference>
<dbReference type="InterPro" id="IPR042099">
    <property type="entry name" value="ANL_N_sf"/>
</dbReference>
<dbReference type="FunFam" id="3.40.50.980:FF:000002">
    <property type="entry name" value="Enterobactin synthetase component F"/>
    <property type="match status" value="2"/>
</dbReference>
<name>A0A0U2P8L6_9GAMM</name>
<dbReference type="InterPro" id="IPR009081">
    <property type="entry name" value="PP-bd_ACP"/>
</dbReference>
<dbReference type="Gene3D" id="1.10.1200.10">
    <property type="entry name" value="ACP-like"/>
    <property type="match status" value="5"/>
</dbReference>
<dbReference type="Pfam" id="PF00550">
    <property type="entry name" value="PP-binding"/>
    <property type="match status" value="5"/>
</dbReference>
<feature type="domain" description="Carrier" evidence="5">
    <location>
        <begin position="5052"/>
        <end position="5126"/>
    </location>
</feature>
<dbReference type="InterPro" id="IPR036736">
    <property type="entry name" value="ACP-like_sf"/>
</dbReference>
<feature type="domain" description="Carrier" evidence="5">
    <location>
        <begin position="6120"/>
        <end position="6195"/>
    </location>
</feature>
<dbReference type="Gene3D" id="3.40.50.1820">
    <property type="entry name" value="alpha/beta hydrolase"/>
    <property type="match status" value="1"/>
</dbReference>
<dbReference type="FunFam" id="3.40.50.12780:FF:000012">
    <property type="entry name" value="Non-ribosomal peptide synthetase"/>
    <property type="match status" value="2"/>
</dbReference>